<organism evidence="2 3">
    <name type="scientific">Nakamurella aerolata</name>
    <dbReference type="NCBI Taxonomy" id="1656892"/>
    <lineage>
        <taxon>Bacteria</taxon>
        <taxon>Bacillati</taxon>
        <taxon>Actinomycetota</taxon>
        <taxon>Actinomycetes</taxon>
        <taxon>Nakamurellales</taxon>
        <taxon>Nakamurellaceae</taxon>
        <taxon>Nakamurella</taxon>
    </lineage>
</organism>
<gene>
    <name evidence="2" type="ORF">HKD39_18260</name>
</gene>
<dbReference type="RefSeq" id="WP_171201305.1">
    <property type="nucleotide sequence ID" value="NZ_JABEND010000016.1"/>
</dbReference>
<evidence type="ECO:0000313" key="3">
    <source>
        <dbReference type="Proteomes" id="UP000562984"/>
    </source>
</evidence>
<accession>A0A849ACG7</accession>
<sequence length="165" mass="18444">MHALTQKDVLASFVNTTLRERKQLTFPDDFSETPWQERDFYGCRDAKLPLVGYVVIPLGDDLVGVMVRRSEQPTRGRTQCVWCNDVTLPNDVTFFSARRSGAAGRNGGTVGTLVCDAFQCSVNVRAVPPASLRGLDPERARQDRIERLRENLTAFARNIRDGKGT</sequence>
<dbReference type="InterPro" id="IPR032330">
    <property type="entry name" value="EF-G-binding_C"/>
</dbReference>
<name>A0A849ACG7_9ACTN</name>
<keyword evidence="3" id="KW-1185">Reference proteome</keyword>
<proteinExistence type="predicted"/>
<dbReference type="Proteomes" id="UP000562984">
    <property type="component" value="Unassembled WGS sequence"/>
</dbReference>
<evidence type="ECO:0000313" key="2">
    <source>
        <dbReference type="EMBL" id="NNG37607.1"/>
    </source>
</evidence>
<reference evidence="2 3" key="1">
    <citation type="submission" date="2020-05" db="EMBL/GenBank/DDBJ databases">
        <title>Nakamurella sp. DB0629 isolated from air conditioner.</title>
        <authorList>
            <person name="Kim D.H."/>
            <person name="Kim D.-U."/>
        </authorList>
    </citation>
    <scope>NUCLEOTIDE SEQUENCE [LARGE SCALE GENOMIC DNA]</scope>
    <source>
        <strain evidence="2 3">DB0629</strain>
    </source>
</reference>
<dbReference type="EMBL" id="JABEND010000016">
    <property type="protein sequence ID" value="NNG37607.1"/>
    <property type="molecule type" value="Genomic_DNA"/>
</dbReference>
<dbReference type="AlphaFoldDB" id="A0A849ACG7"/>
<dbReference type="Pfam" id="PF16571">
    <property type="entry name" value="FBP_C"/>
    <property type="match status" value="1"/>
</dbReference>
<comment type="caution">
    <text evidence="2">The sequence shown here is derived from an EMBL/GenBank/DDBJ whole genome shotgun (WGS) entry which is preliminary data.</text>
</comment>
<protein>
    <submittedName>
        <fullName evidence="2">FBP domain-containing protein</fullName>
    </submittedName>
</protein>
<feature type="domain" description="Elongation factor G-binding protein C-terminal treble-clef zinc-finger" evidence="1">
    <location>
        <begin position="9"/>
        <end position="159"/>
    </location>
</feature>
<evidence type="ECO:0000259" key="1">
    <source>
        <dbReference type="Pfam" id="PF16571"/>
    </source>
</evidence>